<dbReference type="Proteomes" id="UP001295684">
    <property type="component" value="Unassembled WGS sequence"/>
</dbReference>
<dbReference type="EMBL" id="CAMPGE010021016">
    <property type="protein sequence ID" value="CAI2379194.1"/>
    <property type="molecule type" value="Genomic_DNA"/>
</dbReference>
<dbReference type="AlphaFoldDB" id="A0AAD1XUL2"/>
<accession>A0AAD1XUL2</accession>
<reference evidence="2" key="1">
    <citation type="submission" date="2023-07" db="EMBL/GenBank/DDBJ databases">
        <authorList>
            <consortium name="AG Swart"/>
            <person name="Singh M."/>
            <person name="Singh A."/>
            <person name="Seah K."/>
            <person name="Emmerich C."/>
        </authorList>
    </citation>
    <scope>NUCLEOTIDE SEQUENCE</scope>
    <source>
        <strain evidence="2">DP1</strain>
    </source>
</reference>
<gene>
    <name evidence="2" type="ORF">ECRASSUSDP1_LOCUS20603</name>
</gene>
<feature type="compositionally biased region" description="Low complexity" evidence="1">
    <location>
        <begin position="128"/>
        <end position="142"/>
    </location>
</feature>
<proteinExistence type="predicted"/>
<evidence type="ECO:0000256" key="1">
    <source>
        <dbReference type="SAM" id="MobiDB-lite"/>
    </source>
</evidence>
<organism evidence="2 3">
    <name type="scientific">Euplotes crassus</name>
    <dbReference type="NCBI Taxonomy" id="5936"/>
    <lineage>
        <taxon>Eukaryota</taxon>
        <taxon>Sar</taxon>
        <taxon>Alveolata</taxon>
        <taxon>Ciliophora</taxon>
        <taxon>Intramacronucleata</taxon>
        <taxon>Spirotrichea</taxon>
        <taxon>Hypotrichia</taxon>
        <taxon>Euplotida</taxon>
        <taxon>Euplotidae</taxon>
        <taxon>Moneuplotes</taxon>
    </lineage>
</organism>
<evidence type="ECO:0000313" key="3">
    <source>
        <dbReference type="Proteomes" id="UP001295684"/>
    </source>
</evidence>
<comment type="caution">
    <text evidence="2">The sequence shown here is derived from an EMBL/GenBank/DDBJ whole genome shotgun (WGS) entry which is preliminary data.</text>
</comment>
<evidence type="ECO:0000313" key="2">
    <source>
        <dbReference type="EMBL" id="CAI2379194.1"/>
    </source>
</evidence>
<protein>
    <submittedName>
        <fullName evidence="2">Uncharacterized protein</fullName>
    </submittedName>
</protein>
<keyword evidence="3" id="KW-1185">Reference proteome</keyword>
<feature type="region of interest" description="Disordered" evidence="1">
    <location>
        <begin position="127"/>
        <end position="149"/>
    </location>
</feature>
<sequence>MKSTDIIDKIIQRKIRLEARSNKNRLSVSRISPEKLKKQHKFIPFLKERNHLGKLLQSKASRVHKPKYVIKKIPDNRFKIKVKKRNPNISYKSFYRNRQKRELQLLGKVVDNITNKSLREKRQANLYRSRTNKSSNRNNYNNIPKKHQRGRSLNLLFRLTHVKEKEDDKVQQSLQNSIMSDFR</sequence>
<name>A0AAD1XUL2_EUPCR</name>